<dbReference type="EMBL" id="JABEZX010170310">
    <property type="protein sequence ID" value="MBA0575386.1"/>
    <property type="molecule type" value="Genomic_DNA"/>
</dbReference>
<dbReference type="Pfam" id="PF03732">
    <property type="entry name" value="Retrotrans_gag"/>
    <property type="match status" value="1"/>
</dbReference>
<reference evidence="3 4" key="1">
    <citation type="journal article" date="2019" name="Genome Biol. Evol.">
        <title>Insights into the evolution of the New World diploid cottons (Gossypium, subgenus Houzingenia) based on genome sequencing.</title>
        <authorList>
            <person name="Grover C.E."/>
            <person name="Arick M.A. 2nd"/>
            <person name="Thrash A."/>
            <person name="Conover J.L."/>
            <person name="Sanders W.S."/>
            <person name="Peterson D.G."/>
            <person name="Frelichowski J.E."/>
            <person name="Scheffler J.A."/>
            <person name="Scheffler B.E."/>
            <person name="Wendel J.F."/>
        </authorList>
    </citation>
    <scope>NUCLEOTIDE SEQUENCE [LARGE SCALE GENOMIC DNA]</scope>
    <source>
        <strain evidence="3">157</strain>
        <tissue evidence="3">Leaf</tissue>
    </source>
</reference>
<comment type="caution">
    <text evidence="3">The sequence shown here is derived from an EMBL/GenBank/DDBJ whole genome shotgun (WGS) entry which is preliminary data.</text>
</comment>
<feature type="domain" description="Retrotransposon gag" evidence="2">
    <location>
        <begin position="33"/>
        <end position="82"/>
    </location>
</feature>
<evidence type="ECO:0000313" key="4">
    <source>
        <dbReference type="Proteomes" id="UP000593572"/>
    </source>
</evidence>
<organism evidence="3 4">
    <name type="scientific">Gossypium lobatum</name>
    <dbReference type="NCBI Taxonomy" id="34289"/>
    <lineage>
        <taxon>Eukaryota</taxon>
        <taxon>Viridiplantae</taxon>
        <taxon>Streptophyta</taxon>
        <taxon>Embryophyta</taxon>
        <taxon>Tracheophyta</taxon>
        <taxon>Spermatophyta</taxon>
        <taxon>Magnoliopsida</taxon>
        <taxon>eudicotyledons</taxon>
        <taxon>Gunneridae</taxon>
        <taxon>Pentapetalae</taxon>
        <taxon>rosids</taxon>
        <taxon>malvids</taxon>
        <taxon>Malvales</taxon>
        <taxon>Malvaceae</taxon>
        <taxon>Malvoideae</taxon>
        <taxon>Gossypium</taxon>
    </lineage>
</organism>
<gene>
    <name evidence="3" type="ORF">Golob_024387</name>
</gene>
<protein>
    <recommendedName>
        <fullName evidence="2">Retrotransposon gag domain-containing protein</fullName>
    </recommendedName>
</protein>
<keyword evidence="4" id="KW-1185">Reference proteome</keyword>
<accession>A0A7J8NER0</accession>
<proteinExistence type="predicted"/>
<name>A0A7J8NER0_9ROSI</name>
<dbReference type="InterPro" id="IPR005162">
    <property type="entry name" value="Retrotrans_gag_dom"/>
</dbReference>
<dbReference type="Proteomes" id="UP000593572">
    <property type="component" value="Unassembled WGS sequence"/>
</dbReference>
<feature type="compositionally biased region" description="Basic and acidic residues" evidence="1">
    <location>
        <begin position="118"/>
        <end position="133"/>
    </location>
</feature>
<dbReference type="AlphaFoldDB" id="A0A7J8NER0"/>
<sequence>MDVPKLEKFKSAKSTRDVDNFLWVMESTNEKRGGNVIETSEEFQREFKKQFYPQYAEKEARAKLCHLTQQGTVWKYVRAFSEQGITELTIAIVEAESFVELGLTKDKFESSKANGKGNGERNHEKDEEGHSDDGYSIDSISGNRKPRDAKQGSNSPRDKRKRIKCFICQGPHMEQKCPKKSIISTIK</sequence>
<evidence type="ECO:0000313" key="3">
    <source>
        <dbReference type="EMBL" id="MBA0575386.1"/>
    </source>
</evidence>
<evidence type="ECO:0000256" key="1">
    <source>
        <dbReference type="SAM" id="MobiDB-lite"/>
    </source>
</evidence>
<feature type="region of interest" description="Disordered" evidence="1">
    <location>
        <begin position="109"/>
        <end position="164"/>
    </location>
</feature>
<evidence type="ECO:0000259" key="2">
    <source>
        <dbReference type="Pfam" id="PF03732"/>
    </source>
</evidence>